<keyword evidence="4" id="KW-0378">Hydrolase</keyword>
<dbReference type="SMART" id="SM01086">
    <property type="entry name" value="ClpB_D2-small"/>
    <property type="match status" value="1"/>
</dbReference>
<evidence type="ECO:0000259" key="3">
    <source>
        <dbReference type="SMART" id="SM01086"/>
    </source>
</evidence>
<accession>I7K873</accession>
<dbReference type="eggNOG" id="COG1220">
    <property type="taxonomic scope" value="Bacteria"/>
</dbReference>
<dbReference type="GO" id="GO:0008233">
    <property type="term" value="F:peptidase activity"/>
    <property type="evidence" value="ECO:0007669"/>
    <property type="project" value="UniProtKB-KW"/>
</dbReference>
<evidence type="ECO:0000256" key="2">
    <source>
        <dbReference type="ARBA" id="ARBA00022840"/>
    </source>
</evidence>
<gene>
    <name evidence="4" type="ORF">CAAU_1660</name>
</gene>
<evidence type="ECO:0000313" key="4">
    <source>
        <dbReference type="EMBL" id="CCJ33744.1"/>
    </source>
</evidence>
<evidence type="ECO:0000256" key="1">
    <source>
        <dbReference type="ARBA" id="ARBA00022741"/>
    </source>
</evidence>
<dbReference type="InterPro" id="IPR019489">
    <property type="entry name" value="Clp_ATPase_C"/>
</dbReference>
<dbReference type="PANTHER" id="PTHR48102:SF3">
    <property type="entry name" value="ATP-DEPENDENT PROTEASE ATPASE SUBUNIT HSLU"/>
    <property type="match status" value="1"/>
</dbReference>
<dbReference type="GO" id="GO:0016887">
    <property type="term" value="F:ATP hydrolysis activity"/>
    <property type="evidence" value="ECO:0007669"/>
    <property type="project" value="InterPro"/>
</dbReference>
<dbReference type="Proteomes" id="UP000007652">
    <property type="component" value="Unassembled WGS sequence"/>
</dbReference>
<proteinExistence type="predicted"/>
<dbReference type="Pfam" id="PF07724">
    <property type="entry name" value="AAA_2"/>
    <property type="match status" value="1"/>
</dbReference>
<dbReference type="InterPro" id="IPR027417">
    <property type="entry name" value="P-loop_NTPase"/>
</dbReference>
<comment type="caution">
    <text evidence="4">The sequence shown here is derived from an EMBL/GenBank/DDBJ whole genome shotgun (WGS) entry which is preliminary data.</text>
</comment>
<dbReference type="AlphaFoldDB" id="I7K873"/>
<keyword evidence="5" id="KW-1185">Reference proteome</keyword>
<keyword evidence="4" id="KW-0645">Protease</keyword>
<dbReference type="Gene3D" id="1.10.8.60">
    <property type="match status" value="1"/>
</dbReference>
<sequence length="207" mass="23558">MDLVIEEAKRRAEEDGIVFIDEIDKIASRSKGSGPDVSREGVQRDILPIVEGSTVNTKYGPIKTDYILFIAAGAFHVSKVTDLIPELQGRFPVRVELKDLTKQDFKEILVKPKNAITKQYIDLLKVDGVELEFVDDGIDEIAQAAFIMNQQQENIGARRLHTVIEEILEDISFEAPDFPKKIIIDRDYVKNKLKDLYKQHDTSKFII</sequence>
<keyword evidence="2 4" id="KW-0067">ATP-binding</keyword>
<dbReference type="SUPFAM" id="SSF52540">
    <property type="entry name" value="P-loop containing nucleoside triphosphate hydrolases"/>
    <property type="match status" value="1"/>
</dbReference>
<evidence type="ECO:0000313" key="5">
    <source>
        <dbReference type="Proteomes" id="UP000007652"/>
    </source>
</evidence>
<dbReference type="GO" id="GO:0005524">
    <property type="term" value="F:ATP binding"/>
    <property type="evidence" value="ECO:0007669"/>
    <property type="project" value="UniProtKB-KW"/>
</dbReference>
<dbReference type="InterPro" id="IPR003959">
    <property type="entry name" value="ATPase_AAA_core"/>
</dbReference>
<dbReference type="InterPro" id="IPR050052">
    <property type="entry name" value="ATP-dep_Clp_protease_ClpX"/>
</dbReference>
<organism evidence="4 5">
    <name type="scientific">Caloramator australicus RC3</name>
    <dbReference type="NCBI Taxonomy" id="857293"/>
    <lineage>
        <taxon>Bacteria</taxon>
        <taxon>Bacillati</taxon>
        <taxon>Bacillota</taxon>
        <taxon>Clostridia</taxon>
        <taxon>Eubacteriales</taxon>
        <taxon>Clostridiaceae</taxon>
        <taxon>Caloramator</taxon>
    </lineage>
</organism>
<name>I7K873_9CLOT</name>
<dbReference type="STRING" id="857293.CAAU_1660"/>
<dbReference type="EMBL" id="CAKP01000084">
    <property type="protein sequence ID" value="CCJ33744.1"/>
    <property type="molecule type" value="Genomic_DNA"/>
</dbReference>
<protein>
    <submittedName>
        <fullName evidence="4">ATP-dependent hsl protease ATP-binding subunit HslU</fullName>
    </submittedName>
</protein>
<feature type="domain" description="Clp ATPase C-terminal" evidence="3">
    <location>
        <begin position="100"/>
        <end position="195"/>
    </location>
</feature>
<dbReference type="Gene3D" id="3.40.50.300">
    <property type="entry name" value="P-loop containing nucleotide triphosphate hydrolases"/>
    <property type="match status" value="1"/>
</dbReference>
<dbReference type="GO" id="GO:0051603">
    <property type="term" value="P:proteolysis involved in protein catabolic process"/>
    <property type="evidence" value="ECO:0007669"/>
    <property type="project" value="TreeGrafter"/>
</dbReference>
<dbReference type="PANTHER" id="PTHR48102">
    <property type="entry name" value="ATP-DEPENDENT CLP PROTEASE ATP-BINDING SUBUNIT CLPX-LIKE, MITOCHONDRIAL-RELATED"/>
    <property type="match status" value="1"/>
</dbReference>
<reference evidence="4 5" key="1">
    <citation type="journal article" date="2011" name="J. Bacteriol.">
        <title>Draft genome sequence of Caloramator australicus strain RC3T, a thermoanaerobe from the Great Artesian Basin of Australia.</title>
        <authorList>
            <person name="Ogg C.D."/>
            <person name="Patel B.K.C."/>
        </authorList>
    </citation>
    <scope>NUCLEOTIDE SEQUENCE [LARGE SCALE GENOMIC DNA]</scope>
    <source>
        <strain evidence="4 5">RC3</strain>
    </source>
</reference>
<keyword evidence="1" id="KW-0547">Nucleotide-binding</keyword>
<dbReference type="GO" id="GO:0009376">
    <property type="term" value="C:HslUV protease complex"/>
    <property type="evidence" value="ECO:0007669"/>
    <property type="project" value="TreeGrafter"/>
</dbReference>